<dbReference type="Proteomes" id="UP000268084">
    <property type="component" value="Chromosome"/>
</dbReference>
<evidence type="ECO:0000256" key="6">
    <source>
        <dbReference type="ARBA" id="ARBA00022989"/>
    </source>
</evidence>
<dbReference type="InterPro" id="IPR020846">
    <property type="entry name" value="MFS_dom"/>
</dbReference>
<keyword evidence="6 8" id="KW-1133">Transmembrane helix</keyword>
<keyword evidence="7 8" id="KW-0472">Membrane</keyword>
<keyword evidence="11" id="KW-1185">Reference proteome</keyword>
<evidence type="ECO:0000313" key="11">
    <source>
        <dbReference type="Proteomes" id="UP000268084"/>
    </source>
</evidence>
<evidence type="ECO:0000256" key="1">
    <source>
        <dbReference type="ARBA" id="ARBA00004651"/>
    </source>
</evidence>
<dbReference type="InterPro" id="IPR036259">
    <property type="entry name" value="MFS_trans_sf"/>
</dbReference>
<dbReference type="InterPro" id="IPR001463">
    <property type="entry name" value="Na/Ala_symport"/>
</dbReference>
<reference evidence="10 11" key="1">
    <citation type="submission" date="2018-11" db="EMBL/GenBank/DDBJ databases">
        <authorList>
            <person name="Da X."/>
        </authorList>
    </citation>
    <scope>NUCLEOTIDE SEQUENCE [LARGE SCALE GENOMIC DNA]</scope>
    <source>
        <strain evidence="10 11">S14-144</strain>
    </source>
</reference>
<gene>
    <name evidence="10" type="ORF">EH165_02035</name>
</gene>
<evidence type="ECO:0000256" key="4">
    <source>
        <dbReference type="ARBA" id="ARBA00022475"/>
    </source>
</evidence>
<evidence type="ECO:0000256" key="3">
    <source>
        <dbReference type="ARBA" id="ARBA00022448"/>
    </source>
</evidence>
<feature type="transmembrane region" description="Helical" evidence="8">
    <location>
        <begin position="69"/>
        <end position="90"/>
    </location>
</feature>
<evidence type="ECO:0000256" key="2">
    <source>
        <dbReference type="ARBA" id="ARBA00009261"/>
    </source>
</evidence>
<protein>
    <submittedName>
        <fullName evidence="10">MFS transporter</fullName>
    </submittedName>
</protein>
<dbReference type="PROSITE" id="PS50850">
    <property type="entry name" value="MFS"/>
    <property type="match status" value="1"/>
</dbReference>
<dbReference type="Gene3D" id="1.20.1250.20">
    <property type="entry name" value="MFS general substrate transporter like domains"/>
    <property type="match status" value="2"/>
</dbReference>
<accession>A0A3G8ZK15</accession>
<comment type="similarity">
    <text evidence="2">Belongs to the alanine or glycine:cation symporter (AGCS) (TC 2.A.25) family.</text>
</comment>
<dbReference type="SUPFAM" id="SSF103473">
    <property type="entry name" value="MFS general substrate transporter"/>
    <property type="match status" value="1"/>
</dbReference>
<reference evidence="10 11" key="2">
    <citation type="submission" date="2018-12" db="EMBL/GenBank/DDBJ databases">
        <title>Nakamurella antarcticus sp. nov., isolated from Antarctica South Shetland Islands soil.</title>
        <authorList>
            <person name="Peng F."/>
        </authorList>
    </citation>
    <scope>NUCLEOTIDE SEQUENCE [LARGE SCALE GENOMIC DNA]</scope>
    <source>
        <strain evidence="10 11">S14-144</strain>
    </source>
</reference>
<feature type="transmembrane region" description="Helical" evidence="8">
    <location>
        <begin position="241"/>
        <end position="259"/>
    </location>
</feature>
<dbReference type="PANTHER" id="PTHR23542">
    <property type="match status" value="1"/>
</dbReference>
<dbReference type="GO" id="GO:0005283">
    <property type="term" value="F:amino acid:sodium symporter activity"/>
    <property type="evidence" value="ECO:0007669"/>
    <property type="project" value="InterPro"/>
</dbReference>
<dbReference type="OrthoDB" id="9180256at2"/>
<dbReference type="AlphaFoldDB" id="A0A3G8ZK15"/>
<comment type="subcellular location">
    <subcellularLocation>
        <location evidence="1">Cell membrane</location>
        <topology evidence="1">Multi-pass membrane protein</topology>
    </subcellularLocation>
</comment>
<feature type="transmembrane region" description="Helical" evidence="8">
    <location>
        <begin position="201"/>
        <end position="221"/>
    </location>
</feature>
<dbReference type="Pfam" id="PF07690">
    <property type="entry name" value="MFS_1"/>
    <property type="match status" value="1"/>
</dbReference>
<feature type="transmembrane region" description="Helical" evidence="8">
    <location>
        <begin position="328"/>
        <end position="351"/>
    </location>
</feature>
<evidence type="ECO:0000313" key="10">
    <source>
        <dbReference type="EMBL" id="AZI57127.1"/>
    </source>
</evidence>
<feature type="transmembrane region" description="Helical" evidence="8">
    <location>
        <begin position="293"/>
        <end position="316"/>
    </location>
</feature>
<dbReference type="GO" id="GO:0005886">
    <property type="term" value="C:plasma membrane"/>
    <property type="evidence" value="ECO:0007669"/>
    <property type="project" value="UniProtKB-SubCell"/>
</dbReference>
<organism evidence="10 11">
    <name type="scientific">Nakamurella antarctica</name>
    <dbReference type="NCBI Taxonomy" id="1902245"/>
    <lineage>
        <taxon>Bacteria</taxon>
        <taxon>Bacillati</taxon>
        <taxon>Actinomycetota</taxon>
        <taxon>Actinomycetes</taxon>
        <taxon>Nakamurellales</taxon>
        <taxon>Nakamurellaceae</taxon>
        <taxon>Nakamurella</taxon>
    </lineage>
</organism>
<name>A0A3G8ZK15_9ACTN</name>
<feature type="transmembrane region" description="Helical" evidence="8">
    <location>
        <begin position="357"/>
        <end position="377"/>
    </location>
</feature>
<dbReference type="RefSeq" id="WP_124797812.1">
    <property type="nucleotide sequence ID" value="NZ_CP034170.1"/>
</dbReference>
<evidence type="ECO:0000256" key="7">
    <source>
        <dbReference type="ARBA" id="ARBA00023136"/>
    </source>
</evidence>
<feature type="transmembrane region" description="Helical" evidence="8">
    <location>
        <begin position="158"/>
        <end position="180"/>
    </location>
</feature>
<feature type="transmembrane region" description="Helical" evidence="8">
    <location>
        <begin position="36"/>
        <end position="57"/>
    </location>
</feature>
<keyword evidence="4" id="KW-1003">Cell membrane</keyword>
<dbReference type="PANTHER" id="PTHR23542:SF1">
    <property type="entry name" value="MAJOR FACILITATOR SUPERFAMILY (MFS) PROFILE DOMAIN-CONTAINING PROTEIN"/>
    <property type="match status" value="1"/>
</dbReference>
<feature type="transmembrane region" description="Helical" evidence="8">
    <location>
        <begin position="271"/>
        <end position="287"/>
    </location>
</feature>
<dbReference type="PRINTS" id="PR00175">
    <property type="entry name" value="NAALASMPORT"/>
</dbReference>
<evidence type="ECO:0000256" key="5">
    <source>
        <dbReference type="ARBA" id="ARBA00022692"/>
    </source>
</evidence>
<dbReference type="EMBL" id="CP034170">
    <property type="protein sequence ID" value="AZI57127.1"/>
    <property type="molecule type" value="Genomic_DNA"/>
</dbReference>
<feature type="domain" description="Major facilitator superfamily (MFS) profile" evidence="9">
    <location>
        <begin position="167"/>
        <end position="401"/>
    </location>
</feature>
<dbReference type="InterPro" id="IPR011701">
    <property type="entry name" value="MFS"/>
</dbReference>
<keyword evidence="3" id="KW-0813">Transport</keyword>
<dbReference type="KEGG" id="nak:EH165_02035"/>
<sequence>MPGSLLFSLTGLFARLQMSMAGMGATLLIVHERDSYSLAALVTAVFALAAAFIGPQVSRLVDRFGQHRIVPLQLSVHVPAILALIFVAYGDGLEPLLLGLALVAGSSQLSVGAMIRARWSKIYTGTPLLRTAFAVESLVDEVVFITGPPLATVLALQVAPSAALLVATLILTVGSVLLILQRSTQPVPSGTTHPAPKGSALFLPGVGALAGIMVFVGAVFGSFEITTIAVAQDAGAANWTGLLLAVYSFGSLIGGFAYGAREFRAHLPRQFIIAVTALGIVTLPLAAMGNLVLLGIAAAVAGFAVAPVLISVMSLVEYIVPAKRLTESITWATGGLSVGLAGGLLISGAIVDNFAASNAYLVTSGAAVLAFVSAYLIRGVVGRAYQAAYFRGAQALQTAAL</sequence>
<evidence type="ECO:0000259" key="9">
    <source>
        <dbReference type="PROSITE" id="PS50850"/>
    </source>
</evidence>
<keyword evidence="5 8" id="KW-0812">Transmembrane</keyword>
<evidence type="ECO:0000256" key="8">
    <source>
        <dbReference type="SAM" id="Phobius"/>
    </source>
</evidence>
<proteinExistence type="inferred from homology"/>